<feature type="region of interest" description="Disordered" evidence="12">
    <location>
        <begin position="1"/>
        <end position="41"/>
    </location>
</feature>
<keyword evidence="17" id="KW-1185">Reference proteome</keyword>
<evidence type="ECO:0000313" key="16">
    <source>
        <dbReference type="EMBL" id="QNP46262.1"/>
    </source>
</evidence>
<keyword evidence="13" id="KW-0472">Membrane</keyword>
<dbReference type="Pfam" id="PF00905">
    <property type="entry name" value="Transpeptidase"/>
    <property type="match status" value="1"/>
</dbReference>
<keyword evidence="6" id="KW-0328">Glycosyltransferase</keyword>
<gene>
    <name evidence="16" type="ORF">H9L14_03295</name>
</gene>
<evidence type="ECO:0000256" key="4">
    <source>
        <dbReference type="ARBA" id="ARBA00022645"/>
    </source>
</evidence>
<name>A0ABX6T8S8_9SPHN</name>
<keyword evidence="7" id="KW-0808">Transferase</keyword>
<feature type="domain" description="Glycosyl transferase family 51" evidence="15">
    <location>
        <begin position="91"/>
        <end position="264"/>
    </location>
</feature>
<evidence type="ECO:0000256" key="8">
    <source>
        <dbReference type="ARBA" id="ARBA00022801"/>
    </source>
</evidence>
<dbReference type="InterPro" id="IPR001460">
    <property type="entry name" value="PCN-bd_Tpept"/>
</dbReference>
<evidence type="ECO:0000256" key="13">
    <source>
        <dbReference type="SAM" id="Phobius"/>
    </source>
</evidence>
<evidence type="ECO:0000259" key="15">
    <source>
        <dbReference type="Pfam" id="PF00912"/>
    </source>
</evidence>
<dbReference type="InterPro" id="IPR012338">
    <property type="entry name" value="Beta-lactam/transpept-like"/>
</dbReference>
<reference evidence="16 17" key="1">
    <citation type="submission" date="2020-08" db="EMBL/GenBank/DDBJ databases">
        <title>Genome sequence of Sphingomonas sediminicola KACC 15039T.</title>
        <authorList>
            <person name="Hyun D.-W."/>
            <person name="Bae J.-W."/>
        </authorList>
    </citation>
    <scope>NUCLEOTIDE SEQUENCE [LARGE SCALE GENOMIC DNA]</scope>
    <source>
        <strain evidence="16 17">KACC 15039</strain>
    </source>
</reference>
<protein>
    <recommendedName>
        <fullName evidence="10">peptidoglycan glycosyltransferase</fullName>
        <ecNumber evidence="10">2.4.99.28</ecNumber>
    </recommendedName>
</protein>
<evidence type="ECO:0000256" key="9">
    <source>
        <dbReference type="ARBA" id="ARBA00023268"/>
    </source>
</evidence>
<dbReference type="InterPro" id="IPR050396">
    <property type="entry name" value="Glycosyltr_51/Transpeptidase"/>
</dbReference>
<evidence type="ECO:0000256" key="12">
    <source>
        <dbReference type="SAM" id="MobiDB-lite"/>
    </source>
</evidence>
<comment type="similarity">
    <text evidence="2">In the C-terminal section; belongs to the transpeptidase family.</text>
</comment>
<evidence type="ECO:0000256" key="7">
    <source>
        <dbReference type="ARBA" id="ARBA00022679"/>
    </source>
</evidence>
<organism evidence="16 17">
    <name type="scientific">Sphingomonas sediminicola</name>
    <dbReference type="NCBI Taxonomy" id="386874"/>
    <lineage>
        <taxon>Bacteria</taxon>
        <taxon>Pseudomonadati</taxon>
        <taxon>Pseudomonadota</taxon>
        <taxon>Alphaproteobacteria</taxon>
        <taxon>Sphingomonadales</taxon>
        <taxon>Sphingomonadaceae</taxon>
        <taxon>Sphingomonas</taxon>
    </lineage>
</organism>
<dbReference type="SUPFAM" id="SSF53955">
    <property type="entry name" value="Lysozyme-like"/>
    <property type="match status" value="1"/>
</dbReference>
<dbReference type="PANTHER" id="PTHR32282">
    <property type="entry name" value="BINDING PROTEIN TRANSPEPTIDASE, PUTATIVE-RELATED"/>
    <property type="match status" value="1"/>
</dbReference>
<evidence type="ECO:0000256" key="2">
    <source>
        <dbReference type="ARBA" id="ARBA00007090"/>
    </source>
</evidence>
<dbReference type="InterPro" id="IPR036950">
    <property type="entry name" value="PBP_transglycosylase"/>
</dbReference>
<evidence type="ECO:0000256" key="11">
    <source>
        <dbReference type="ARBA" id="ARBA00049902"/>
    </source>
</evidence>
<evidence type="ECO:0000259" key="14">
    <source>
        <dbReference type="Pfam" id="PF00905"/>
    </source>
</evidence>
<feature type="transmembrane region" description="Helical" evidence="13">
    <location>
        <begin position="49"/>
        <end position="67"/>
    </location>
</feature>
<comment type="pathway">
    <text evidence="1">Cell wall biogenesis; peptidoglycan biosynthesis.</text>
</comment>
<dbReference type="InterPro" id="IPR001264">
    <property type="entry name" value="Glyco_trans_51"/>
</dbReference>
<feature type="domain" description="Penicillin-binding protein transpeptidase" evidence="14">
    <location>
        <begin position="345"/>
        <end position="461"/>
    </location>
</feature>
<keyword evidence="13" id="KW-1133">Transmembrane helix</keyword>
<keyword evidence="8" id="KW-0378">Hydrolase</keyword>
<dbReference type="Gene3D" id="3.40.710.10">
    <property type="entry name" value="DD-peptidase/beta-lactamase superfamily"/>
    <property type="match status" value="1"/>
</dbReference>
<dbReference type="RefSeq" id="WP_187709215.1">
    <property type="nucleotide sequence ID" value="NZ_CP060782.1"/>
</dbReference>
<evidence type="ECO:0000313" key="17">
    <source>
        <dbReference type="Proteomes" id="UP000516105"/>
    </source>
</evidence>
<proteinExistence type="inferred from homology"/>
<evidence type="ECO:0000256" key="10">
    <source>
        <dbReference type="ARBA" id="ARBA00044770"/>
    </source>
</evidence>
<keyword evidence="13" id="KW-0812">Transmembrane</keyword>
<feature type="region of interest" description="Disordered" evidence="12">
    <location>
        <begin position="621"/>
        <end position="646"/>
    </location>
</feature>
<dbReference type="Gene3D" id="1.10.3810.10">
    <property type="entry name" value="Biosynthetic peptidoglycan transglycosylase-like"/>
    <property type="match status" value="1"/>
</dbReference>
<evidence type="ECO:0000256" key="3">
    <source>
        <dbReference type="ARBA" id="ARBA00007739"/>
    </source>
</evidence>
<feature type="compositionally biased region" description="Basic residues" evidence="12">
    <location>
        <begin position="629"/>
        <end position="638"/>
    </location>
</feature>
<evidence type="ECO:0000256" key="1">
    <source>
        <dbReference type="ARBA" id="ARBA00004752"/>
    </source>
</evidence>
<dbReference type="Proteomes" id="UP000516105">
    <property type="component" value="Chromosome"/>
</dbReference>
<keyword evidence="4" id="KW-0121">Carboxypeptidase</keyword>
<sequence>MVDNEGIWSRGGSNVEDLPDPFAPAGAPPRVGPDGLPQEKPKRRRRWPLVLYAISAVFFVTLIWLIVTAPLSRALEPLDDPAILLVSQEGQPIARRGAIKEAPVDVTKLNKLTPAAFVAIEDRRFYSHWGIDPRGIGRALVANMQAGGVRQGGSTITQQLAKTSFLSSNRSMKRKAQEVIIAFWLEAWLTKEEILSRYLSSVYFGDGVYGLRAASKHYFGREPENLSLAQSAMLAGVVQAPSRLAPTNNLKLAQARSKLVLNAMADTGVIGRGRAKATWPARPIYRSSKIPTGTYFADWVAPEARDAFESDFGEVKVKTTLDADLQRLAVRAVSRAATGDMQAALVAMRPDGRVVAMVGGKNYGDSPFNRATQARRQPGSAFKLFVYLAALRAGWTPDSKIEDRPITIDGWTPANSDGVYRGEITLREAFARSSNAATVRLSESVGRANVLRAARELGITTPLPNSPSVALGTAGVNLLELTSAYAAVASGRYPIRARGLPADEEAGGFSGLLQGGGRMDNRRDWAPMLDLLYAAANNGTGRRAALAVPTFGKTGTSQDNRDALFVGFAGNLVVGVWVGRDDDKPLGRNISGGTVPAQIWHNFMVSAVAVDGRAGPPLPGEFKIPSRSGRARSAKARFQRNGAREPSPCERFFARLRSYSNDAK</sequence>
<keyword evidence="5" id="KW-0645">Protease</keyword>
<dbReference type="EMBL" id="CP060782">
    <property type="protein sequence ID" value="QNP46262.1"/>
    <property type="molecule type" value="Genomic_DNA"/>
</dbReference>
<accession>A0ABX6T8S8</accession>
<evidence type="ECO:0000256" key="6">
    <source>
        <dbReference type="ARBA" id="ARBA00022676"/>
    </source>
</evidence>
<dbReference type="SUPFAM" id="SSF56601">
    <property type="entry name" value="beta-lactamase/transpeptidase-like"/>
    <property type="match status" value="1"/>
</dbReference>
<keyword evidence="9" id="KW-0511">Multifunctional enzyme</keyword>
<dbReference type="InterPro" id="IPR023346">
    <property type="entry name" value="Lysozyme-like_dom_sf"/>
</dbReference>
<comment type="catalytic activity">
    <reaction evidence="11">
        <text>[GlcNAc-(1-&gt;4)-Mur2Ac(oyl-L-Ala-gamma-D-Glu-L-Lys-D-Ala-D-Ala)](n)-di-trans,octa-cis-undecaprenyl diphosphate + beta-D-GlcNAc-(1-&gt;4)-Mur2Ac(oyl-L-Ala-gamma-D-Glu-L-Lys-D-Ala-D-Ala)-di-trans,octa-cis-undecaprenyl diphosphate = [GlcNAc-(1-&gt;4)-Mur2Ac(oyl-L-Ala-gamma-D-Glu-L-Lys-D-Ala-D-Ala)](n+1)-di-trans,octa-cis-undecaprenyl diphosphate + di-trans,octa-cis-undecaprenyl diphosphate + H(+)</text>
        <dbReference type="Rhea" id="RHEA:23708"/>
        <dbReference type="Rhea" id="RHEA-COMP:9602"/>
        <dbReference type="Rhea" id="RHEA-COMP:9603"/>
        <dbReference type="ChEBI" id="CHEBI:15378"/>
        <dbReference type="ChEBI" id="CHEBI:58405"/>
        <dbReference type="ChEBI" id="CHEBI:60033"/>
        <dbReference type="ChEBI" id="CHEBI:78435"/>
        <dbReference type="EC" id="2.4.99.28"/>
    </reaction>
</comment>
<dbReference type="Pfam" id="PF00912">
    <property type="entry name" value="Transgly"/>
    <property type="match status" value="1"/>
</dbReference>
<comment type="similarity">
    <text evidence="3">In the N-terminal section; belongs to the glycosyltransferase 51 family.</text>
</comment>
<evidence type="ECO:0000256" key="5">
    <source>
        <dbReference type="ARBA" id="ARBA00022670"/>
    </source>
</evidence>
<dbReference type="PANTHER" id="PTHR32282:SF33">
    <property type="entry name" value="PEPTIDOGLYCAN GLYCOSYLTRANSFERASE"/>
    <property type="match status" value="1"/>
</dbReference>
<dbReference type="EC" id="2.4.99.28" evidence="10"/>